<evidence type="ECO:0000313" key="2">
    <source>
        <dbReference type="EMBL" id="MDX6191273.1"/>
    </source>
</evidence>
<reference evidence="2 3" key="1">
    <citation type="submission" date="2023-11" db="EMBL/GenBank/DDBJ databases">
        <title>Unpublished Manusciprt.</title>
        <authorList>
            <person name="Saticioglu I.B."/>
            <person name="Ay H."/>
            <person name="Ajmi N."/>
            <person name="Altun S."/>
            <person name="Duman M."/>
        </authorList>
    </citation>
    <scope>NUCLEOTIDE SEQUENCE [LARGE SCALE GENOMIC DNA]</scope>
    <source>
        <strain evidence="2 3">Fl-318</strain>
    </source>
</reference>
<accession>A0ABU4RF95</accession>
<feature type="signal peptide" evidence="1">
    <location>
        <begin position="1"/>
        <end position="20"/>
    </location>
</feature>
<keyword evidence="3" id="KW-1185">Reference proteome</keyword>
<proteinExistence type="predicted"/>
<name>A0ABU4RF95_9FLAO</name>
<dbReference type="EMBL" id="JAWXVI010000009">
    <property type="protein sequence ID" value="MDX6191273.1"/>
    <property type="molecule type" value="Genomic_DNA"/>
</dbReference>
<evidence type="ECO:0000256" key="1">
    <source>
        <dbReference type="SAM" id="SignalP"/>
    </source>
</evidence>
<sequence length="395" mass="44961">MGLKIFLLTLLLSFTISNFGQTKSITLSANVNLPKDTIVSNRLVKSLNDFLALKENPNKENVFVEKEDLLETSLLLDEIKKIERNAKTKDDNFYKGYLTNIVQLDKDNFLVQFSYMGVNENIPVLAASFEFIAKQKDTKFYFSSPLKRNTSSWKTKKIGNCTFHFKNTLDNKVASEYVKTVALLDKKLNTTNAQIEWYGCKDFPDILHNIGVDYKLDYNGKSSTNFTANENNTLLIVSGNDDESFSSFDPHDLWHERARFAYSRTLINKPVDEGCAYLYGGSWGISWGDILKTFKEKVASNPKTDWLTLALYETPQLNFGESQEKHLMADYVVNALLVKKIEKEKGFSAVVEFLCCGKNKKGGSDNYFIVLEKLTGINKTNFNAKVWELITESKV</sequence>
<dbReference type="Proteomes" id="UP001273350">
    <property type="component" value="Unassembled WGS sequence"/>
</dbReference>
<comment type="caution">
    <text evidence="2">The sequence shown here is derived from an EMBL/GenBank/DDBJ whole genome shotgun (WGS) entry which is preliminary data.</text>
</comment>
<keyword evidence="1" id="KW-0732">Signal</keyword>
<gene>
    <name evidence="2" type="ORF">SGQ83_18105</name>
</gene>
<organism evidence="2 3">
    <name type="scientific">Flavobacterium cupriresistens</name>
    <dbReference type="NCBI Taxonomy" id="2893885"/>
    <lineage>
        <taxon>Bacteria</taxon>
        <taxon>Pseudomonadati</taxon>
        <taxon>Bacteroidota</taxon>
        <taxon>Flavobacteriia</taxon>
        <taxon>Flavobacteriales</taxon>
        <taxon>Flavobacteriaceae</taxon>
        <taxon>Flavobacterium</taxon>
    </lineage>
</organism>
<evidence type="ECO:0000313" key="3">
    <source>
        <dbReference type="Proteomes" id="UP001273350"/>
    </source>
</evidence>
<protein>
    <submittedName>
        <fullName evidence="2">Uncharacterized protein</fullName>
    </submittedName>
</protein>
<dbReference type="RefSeq" id="WP_230002856.1">
    <property type="nucleotide sequence ID" value="NZ_CP087134.1"/>
</dbReference>
<feature type="chain" id="PRO_5045057183" evidence="1">
    <location>
        <begin position="21"/>
        <end position="395"/>
    </location>
</feature>